<dbReference type="Pfam" id="PF16510">
    <property type="entry name" value="P22_portal"/>
    <property type="match status" value="1"/>
</dbReference>
<accession>A0A350P454</accession>
<comment type="caution">
    <text evidence="2">The sequence shown here is derived from an EMBL/GenBank/DDBJ whole genome shotgun (WGS) entry which is preliminary data.</text>
</comment>
<dbReference type="InterPro" id="IPR032427">
    <property type="entry name" value="P22_portal"/>
</dbReference>
<dbReference type="Proteomes" id="UP000263517">
    <property type="component" value="Unassembled WGS sequence"/>
</dbReference>
<evidence type="ECO:0008006" key="4">
    <source>
        <dbReference type="Google" id="ProtNLM"/>
    </source>
</evidence>
<evidence type="ECO:0000313" key="2">
    <source>
        <dbReference type="EMBL" id="HAW76071.1"/>
    </source>
</evidence>
<dbReference type="AlphaFoldDB" id="A0A350P454"/>
<sequence length="498" mass="55986">RKIEGVNDNRQSSSYSYKPDDTVIIGEVLYKKKVSKTIYLIDDDKLSVVDDEGLAEMGLTPDDALDSRETEECQVCTRKFDNADWIGEPKLTVFNYLPVIPEFANFDISEDGKTIFRGLVRPVMDHQRVFNYSESRKVEESVLAQRKKLMVDNRVAEGYEKEFGDINRDPRAVQLFNGKGADNAKVPFFETGGPTPNTAITEISADMIRNMQLTLGLPNELETIASTKKDSDYRFESRSSMGQVGTFEYYRAHKVALEHTAKVILGAIPKVYDTARKIRIIDESNQSSEVDINAVDQSTGEKINNLLTGKYDVVINMGKDFESRQADANTAILELGSVNPDVVTRNTDIIATNIKAPGMRTVADRERAFLMRQGLIPEEQWTEDEKQKVMMAQQQNQQSDPNALIAEAQVKVAQAEADKVQTQLLVEQAKLEQKQAENQAKAMKEAMDLQLKEQKQQIDELTQLISGAKTLAEIDQMNAQSNELSQQAVLINNTQREI</sequence>
<evidence type="ECO:0000256" key="1">
    <source>
        <dbReference type="SAM" id="Coils"/>
    </source>
</evidence>
<evidence type="ECO:0000313" key="3">
    <source>
        <dbReference type="Proteomes" id="UP000263517"/>
    </source>
</evidence>
<dbReference type="EMBL" id="DNAN01000358">
    <property type="protein sequence ID" value="HAW76071.1"/>
    <property type="molecule type" value="Genomic_DNA"/>
</dbReference>
<organism evidence="2 3">
    <name type="scientific">Alteromonas australica</name>
    <dbReference type="NCBI Taxonomy" id="589873"/>
    <lineage>
        <taxon>Bacteria</taxon>
        <taxon>Pseudomonadati</taxon>
        <taxon>Pseudomonadota</taxon>
        <taxon>Gammaproteobacteria</taxon>
        <taxon>Alteromonadales</taxon>
        <taxon>Alteromonadaceae</taxon>
        <taxon>Alteromonas/Salinimonas group</taxon>
        <taxon>Alteromonas</taxon>
    </lineage>
</organism>
<keyword evidence="1" id="KW-0175">Coiled coil</keyword>
<protein>
    <recommendedName>
        <fullName evidence="4">Portal protein</fullName>
    </recommendedName>
</protein>
<reference evidence="2 3" key="1">
    <citation type="journal article" date="2018" name="Nat. Biotechnol.">
        <title>A standardized bacterial taxonomy based on genome phylogeny substantially revises the tree of life.</title>
        <authorList>
            <person name="Parks D.H."/>
            <person name="Chuvochina M."/>
            <person name="Waite D.W."/>
            <person name="Rinke C."/>
            <person name="Skarshewski A."/>
            <person name="Chaumeil P.A."/>
            <person name="Hugenholtz P."/>
        </authorList>
    </citation>
    <scope>NUCLEOTIDE SEQUENCE [LARGE SCALE GENOMIC DNA]</scope>
    <source>
        <strain evidence="2">UBA11978</strain>
    </source>
</reference>
<feature type="coiled-coil region" evidence="1">
    <location>
        <begin position="412"/>
        <end position="471"/>
    </location>
</feature>
<feature type="non-terminal residue" evidence="2">
    <location>
        <position position="1"/>
    </location>
</feature>
<gene>
    <name evidence="2" type="ORF">DCW74_10105</name>
</gene>
<name>A0A350P454_9ALTE</name>
<proteinExistence type="predicted"/>